<reference evidence="1 2" key="1">
    <citation type="journal article" date="2024" name="Commun. Biol.">
        <title>Comparative genomic analysis of thermophilic fungi reveals convergent evolutionary adaptations and gene losses.</title>
        <authorList>
            <person name="Steindorff A.S."/>
            <person name="Aguilar-Pontes M.V."/>
            <person name="Robinson A.J."/>
            <person name="Andreopoulos B."/>
            <person name="LaButti K."/>
            <person name="Kuo A."/>
            <person name="Mondo S."/>
            <person name="Riley R."/>
            <person name="Otillar R."/>
            <person name="Haridas S."/>
            <person name="Lipzen A."/>
            <person name="Grimwood J."/>
            <person name="Schmutz J."/>
            <person name="Clum A."/>
            <person name="Reid I.D."/>
            <person name="Moisan M.C."/>
            <person name="Butler G."/>
            <person name="Nguyen T.T.M."/>
            <person name="Dewar K."/>
            <person name="Conant G."/>
            <person name="Drula E."/>
            <person name="Henrissat B."/>
            <person name="Hansel C."/>
            <person name="Singer S."/>
            <person name="Hutchinson M.I."/>
            <person name="de Vries R.P."/>
            <person name="Natvig D.O."/>
            <person name="Powell A.J."/>
            <person name="Tsang A."/>
            <person name="Grigoriev I.V."/>
        </authorList>
    </citation>
    <scope>NUCLEOTIDE SEQUENCE [LARGE SCALE GENOMIC DNA]</scope>
    <source>
        <strain evidence="1 2">CBS 620.91</strain>
    </source>
</reference>
<dbReference type="Proteomes" id="UP001583172">
    <property type="component" value="Unassembled WGS sequence"/>
</dbReference>
<protein>
    <submittedName>
        <fullName evidence="1">Uncharacterized protein</fullName>
    </submittedName>
</protein>
<gene>
    <name evidence="1" type="ORF">VTJ49DRAFT_1643</name>
</gene>
<evidence type="ECO:0000313" key="2">
    <source>
        <dbReference type="Proteomes" id="UP001583172"/>
    </source>
</evidence>
<organism evidence="1 2">
    <name type="scientific">Humicola insolens</name>
    <name type="common">Soft-rot fungus</name>
    <dbReference type="NCBI Taxonomy" id="85995"/>
    <lineage>
        <taxon>Eukaryota</taxon>
        <taxon>Fungi</taxon>
        <taxon>Dikarya</taxon>
        <taxon>Ascomycota</taxon>
        <taxon>Pezizomycotina</taxon>
        <taxon>Sordariomycetes</taxon>
        <taxon>Sordariomycetidae</taxon>
        <taxon>Sordariales</taxon>
        <taxon>Chaetomiaceae</taxon>
        <taxon>Mycothermus</taxon>
    </lineage>
</organism>
<comment type="caution">
    <text evidence="1">The sequence shown here is derived from an EMBL/GenBank/DDBJ whole genome shotgun (WGS) entry which is preliminary data.</text>
</comment>
<accession>A0ABR3VBX7</accession>
<keyword evidence="2" id="KW-1185">Reference proteome</keyword>
<proteinExistence type="predicted"/>
<evidence type="ECO:0000313" key="1">
    <source>
        <dbReference type="EMBL" id="KAL1839315.1"/>
    </source>
</evidence>
<dbReference type="EMBL" id="JAZGSY010000164">
    <property type="protein sequence ID" value="KAL1839315.1"/>
    <property type="molecule type" value="Genomic_DNA"/>
</dbReference>
<name>A0ABR3VBX7_HUMIN</name>
<sequence length="91" mass="10089">MEANLHHEDASAARSGLPSAAQSNWLTFFDLPSEIRNKIYDAVLFNPDGVWPGDWLEPVMVPEEKLPDIAPLARAEPNSGLVYKPTSQCRV</sequence>